<name>A0A1G8I6Q0_9ACTN</name>
<sequence length="322" mass="34713">MRAVVHDRYGPPDVLRLAEVPRPVPEAGEVLVAVMATTLSRTDCALRSGKPFVGRFVTGLRRPKRPVLGVEFAGEVVAAGPGAGEYQAGDRVFGVNPWRFGAHAEFVRVPESAPMARMPDGLGYAEAAAICDGATQALIALKPVNPRKGQSILVYGASGSVGTAAVQLARHFGAEVTAVCATAAVDLVGSLGADVVIDRTREDFTANGRRYDVIFDAVGKHSFRRCRASLNPGGAYLATDGLRNVLLARWTARFGDRKVIFPVPPRYDRQDVLLLKRLIEAGEYRAVIDRRYRLDEVAEATRYVETEQKIGNVVLTVGDISA</sequence>
<dbReference type="Pfam" id="PF08240">
    <property type="entry name" value="ADH_N"/>
    <property type="match status" value="1"/>
</dbReference>
<dbReference type="OrthoDB" id="3727682at2"/>
<protein>
    <submittedName>
        <fullName evidence="2">NADPH:quinone reductase</fullName>
    </submittedName>
</protein>
<dbReference type="InterPro" id="IPR013154">
    <property type="entry name" value="ADH-like_N"/>
</dbReference>
<dbReference type="InterPro" id="IPR052733">
    <property type="entry name" value="Chloroplast_QOR"/>
</dbReference>
<dbReference type="InterPro" id="IPR011032">
    <property type="entry name" value="GroES-like_sf"/>
</dbReference>
<dbReference type="SUPFAM" id="SSF51735">
    <property type="entry name" value="NAD(P)-binding Rossmann-fold domains"/>
    <property type="match status" value="1"/>
</dbReference>
<keyword evidence="3" id="KW-1185">Reference proteome</keyword>
<gene>
    <name evidence="2" type="ORF">SAMN05421869_104390</name>
</gene>
<evidence type="ECO:0000313" key="2">
    <source>
        <dbReference type="EMBL" id="SDI14502.1"/>
    </source>
</evidence>
<dbReference type="PANTHER" id="PTHR44013">
    <property type="entry name" value="ZINC-TYPE ALCOHOL DEHYDROGENASE-LIKE PROTEIN C16A3.02C"/>
    <property type="match status" value="1"/>
</dbReference>
<dbReference type="CDD" id="cd08267">
    <property type="entry name" value="MDR1"/>
    <property type="match status" value="1"/>
</dbReference>
<dbReference type="Gene3D" id="3.40.50.720">
    <property type="entry name" value="NAD(P)-binding Rossmann-like Domain"/>
    <property type="match status" value="1"/>
</dbReference>
<dbReference type="PANTHER" id="PTHR44013:SF1">
    <property type="entry name" value="ZINC-TYPE ALCOHOL DEHYDROGENASE-LIKE PROTEIN C16A3.02C"/>
    <property type="match status" value="1"/>
</dbReference>
<dbReference type="InterPro" id="IPR036291">
    <property type="entry name" value="NAD(P)-bd_dom_sf"/>
</dbReference>
<feature type="domain" description="Enoyl reductase (ER)" evidence="1">
    <location>
        <begin position="10"/>
        <end position="315"/>
    </location>
</feature>
<dbReference type="Gene3D" id="3.90.180.10">
    <property type="entry name" value="Medium-chain alcohol dehydrogenases, catalytic domain"/>
    <property type="match status" value="1"/>
</dbReference>
<dbReference type="RefSeq" id="WP_090930854.1">
    <property type="nucleotide sequence ID" value="NZ_FNDJ01000004.1"/>
</dbReference>
<dbReference type="SUPFAM" id="SSF50129">
    <property type="entry name" value="GroES-like"/>
    <property type="match status" value="1"/>
</dbReference>
<proteinExistence type="predicted"/>
<dbReference type="Proteomes" id="UP000199202">
    <property type="component" value="Unassembled WGS sequence"/>
</dbReference>
<accession>A0A1G8I6Q0</accession>
<dbReference type="Pfam" id="PF13602">
    <property type="entry name" value="ADH_zinc_N_2"/>
    <property type="match status" value="1"/>
</dbReference>
<evidence type="ECO:0000313" key="3">
    <source>
        <dbReference type="Proteomes" id="UP000199202"/>
    </source>
</evidence>
<dbReference type="EMBL" id="FNDJ01000004">
    <property type="protein sequence ID" value="SDI14502.1"/>
    <property type="molecule type" value="Genomic_DNA"/>
</dbReference>
<organism evidence="2 3">
    <name type="scientific">Nonomuraea jiangxiensis</name>
    <dbReference type="NCBI Taxonomy" id="633440"/>
    <lineage>
        <taxon>Bacteria</taxon>
        <taxon>Bacillati</taxon>
        <taxon>Actinomycetota</taxon>
        <taxon>Actinomycetes</taxon>
        <taxon>Streptosporangiales</taxon>
        <taxon>Streptosporangiaceae</taxon>
        <taxon>Nonomuraea</taxon>
    </lineage>
</organism>
<dbReference type="SMART" id="SM00829">
    <property type="entry name" value="PKS_ER"/>
    <property type="match status" value="1"/>
</dbReference>
<reference evidence="2 3" key="1">
    <citation type="submission" date="2016-10" db="EMBL/GenBank/DDBJ databases">
        <authorList>
            <person name="de Groot N.N."/>
        </authorList>
    </citation>
    <scope>NUCLEOTIDE SEQUENCE [LARGE SCALE GENOMIC DNA]</scope>
    <source>
        <strain evidence="2 3">CGMCC 4.6533</strain>
    </source>
</reference>
<evidence type="ECO:0000259" key="1">
    <source>
        <dbReference type="SMART" id="SM00829"/>
    </source>
</evidence>
<dbReference type="AlphaFoldDB" id="A0A1G8I6Q0"/>
<dbReference type="GO" id="GO:0016491">
    <property type="term" value="F:oxidoreductase activity"/>
    <property type="evidence" value="ECO:0007669"/>
    <property type="project" value="InterPro"/>
</dbReference>
<dbReference type="STRING" id="633440.SAMN05421869_104390"/>
<dbReference type="InterPro" id="IPR020843">
    <property type="entry name" value="ER"/>
</dbReference>